<protein>
    <submittedName>
        <fullName evidence="1">Uncharacterized protein</fullName>
    </submittedName>
</protein>
<dbReference type="InParanoid" id="A0A420XTZ9"/>
<name>A0A420XTZ9_9ACTN</name>
<keyword evidence="2" id="KW-1185">Reference proteome</keyword>
<dbReference type="EMBL" id="RBWV01000009">
    <property type="protein sequence ID" value="RKS80237.1"/>
    <property type="molecule type" value="Genomic_DNA"/>
</dbReference>
<reference evidence="1 2" key="1">
    <citation type="submission" date="2018-10" db="EMBL/GenBank/DDBJ databases">
        <title>Genomic Encyclopedia of Archaeal and Bacterial Type Strains, Phase II (KMG-II): from individual species to whole genera.</title>
        <authorList>
            <person name="Goeker M."/>
        </authorList>
    </citation>
    <scope>NUCLEOTIDE SEQUENCE [LARGE SCALE GENOMIC DNA]</scope>
    <source>
        <strain evidence="1 2">RP-AC37</strain>
    </source>
</reference>
<accession>A0A420XTZ9</accession>
<organism evidence="1 2">
    <name type="scientific">Motilibacter peucedani</name>
    <dbReference type="NCBI Taxonomy" id="598650"/>
    <lineage>
        <taxon>Bacteria</taxon>
        <taxon>Bacillati</taxon>
        <taxon>Actinomycetota</taxon>
        <taxon>Actinomycetes</taxon>
        <taxon>Motilibacterales</taxon>
        <taxon>Motilibacteraceae</taxon>
        <taxon>Motilibacter</taxon>
    </lineage>
</organism>
<dbReference type="Proteomes" id="UP000281955">
    <property type="component" value="Unassembled WGS sequence"/>
</dbReference>
<sequence length="38" mass="4283">MLSDPSITLVLVEQRLGELRRAAELHRLRGPSTRRASP</sequence>
<evidence type="ECO:0000313" key="1">
    <source>
        <dbReference type="EMBL" id="RKS80237.1"/>
    </source>
</evidence>
<evidence type="ECO:0000313" key="2">
    <source>
        <dbReference type="Proteomes" id="UP000281955"/>
    </source>
</evidence>
<proteinExistence type="predicted"/>
<dbReference type="AlphaFoldDB" id="A0A420XTZ9"/>
<gene>
    <name evidence="1" type="ORF">CLV35_0660</name>
</gene>
<comment type="caution">
    <text evidence="1">The sequence shown here is derived from an EMBL/GenBank/DDBJ whole genome shotgun (WGS) entry which is preliminary data.</text>
</comment>